<evidence type="ECO:0000313" key="2">
    <source>
        <dbReference type="Proteomes" id="UP000824025"/>
    </source>
</evidence>
<dbReference type="Proteomes" id="UP000824025">
    <property type="component" value="Unassembled WGS sequence"/>
</dbReference>
<keyword evidence="1" id="KW-0378">Hydrolase</keyword>
<reference evidence="1" key="2">
    <citation type="submission" date="2021-04" db="EMBL/GenBank/DDBJ databases">
        <authorList>
            <person name="Gilroy R."/>
        </authorList>
    </citation>
    <scope>NUCLEOTIDE SEQUENCE</scope>
    <source>
        <strain evidence="1">CHK192-19661</strain>
    </source>
</reference>
<dbReference type="InterPro" id="IPR026002">
    <property type="entry name" value="ATC_hydrolase-like"/>
</dbReference>
<comment type="caution">
    <text evidence="1">The sequence shown here is derived from an EMBL/GenBank/DDBJ whole genome shotgun (WGS) entry which is preliminary data.</text>
</comment>
<dbReference type="AlphaFoldDB" id="A0A9D2D6Y0"/>
<gene>
    <name evidence="1" type="ORF">H9726_03720</name>
</gene>
<proteinExistence type="predicted"/>
<dbReference type="Pfam" id="PF14196">
    <property type="entry name" value="ATC_hydrolase"/>
    <property type="match status" value="1"/>
</dbReference>
<sequence length="217" mass="24894">MNYENTELNFLRADVVRKFGEEEGEKIFNRSAKLYAELAVTTDYKKSRTLERQLKSLVYPVIAYYKTLLAFGYRESSALGLVREETSKAAQESAGNLANQMRPIFPFHAFKRNIRNFIEYKFPSEAWAFSSLRVRGRRISFGIDRCLYHDITEKFGCPELCTVFCDYEREAFAGLCPPIAFSADGTIATGHERCAFSFAKQRGQERKKQRSGQSPAQ</sequence>
<name>A0A9D2D6Y0_9FIRM</name>
<protein>
    <submittedName>
        <fullName evidence="1">L-2-amino-thiazoline-4-carboxylic acid hydrolase</fullName>
    </submittedName>
</protein>
<dbReference type="GO" id="GO:0016787">
    <property type="term" value="F:hydrolase activity"/>
    <property type="evidence" value="ECO:0007669"/>
    <property type="project" value="UniProtKB-KW"/>
</dbReference>
<reference evidence="1" key="1">
    <citation type="journal article" date="2021" name="PeerJ">
        <title>Extensive microbial diversity within the chicken gut microbiome revealed by metagenomics and culture.</title>
        <authorList>
            <person name="Gilroy R."/>
            <person name="Ravi A."/>
            <person name="Getino M."/>
            <person name="Pursley I."/>
            <person name="Horton D.L."/>
            <person name="Alikhan N.F."/>
            <person name="Baker D."/>
            <person name="Gharbi K."/>
            <person name="Hall N."/>
            <person name="Watson M."/>
            <person name="Adriaenssens E.M."/>
            <person name="Foster-Nyarko E."/>
            <person name="Jarju S."/>
            <person name="Secka A."/>
            <person name="Antonio M."/>
            <person name="Oren A."/>
            <person name="Chaudhuri R.R."/>
            <person name="La Ragione R."/>
            <person name="Hildebrand F."/>
            <person name="Pallen M.J."/>
        </authorList>
    </citation>
    <scope>NUCLEOTIDE SEQUENCE</scope>
    <source>
        <strain evidence="1">CHK192-19661</strain>
    </source>
</reference>
<dbReference type="EMBL" id="DXCF01000019">
    <property type="protein sequence ID" value="HIZ09576.1"/>
    <property type="molecule type" value="Genomic_DNA"/>
</dbReference>
<organism evidence="1 2">
    <name type="scientific">Candidatus Borkfalkia avicola</name>
    <dbReference type="NCBI Taxonomy" id="2838503"/>
    <lineage>
        <taxon>Bacteria</taxon>
        <taxon>Bacillati</taxon>
        <taxon>Bacillota</taxon>
        <taxon>Clostridia</taxon>
        <taxon>Christensenellales</taxon>
        <taxon>Christensenellaceae</taxon>
        <taxon>Candidatus Borkfalkia</taxon>
    </lineage>
</organism>
<evidence type="ECO:0000313" key="1">
    <source>
        <dbReference type="EMBL" id="HIZ09576.1"/>
    </source>
</evidence>
<accession>A0A9D2D6Y0</accession>